<dbReference type="Gene3D" id="1.10.10.10">
    <property type="entry name" value="Winged helix-like DNA-binding domain superfamily/Winged helix DNA-binding domain"/>
    <property type="match status" value="1"/>
</dbReference>
<dbReference type="SUPFAM" id="SSF46785">
    <property type="entry name" value="Winged helix' DNA-binding domain"/>
    <property type="match status" value="1"/>
</dbReference>
<comment type="caution">
    <text evidence="5">The sequence shown here is derived from an EMBL/GenBank/DDBJ whole genome shotgun (WGS) entry which is preliminary data.</text>
</comment>
<dbReference type="AlphaFoldDB" id="K8XEM1"/>
<dbReference type="EMBL" id="AJYC02000077">
    <property type="protein sequence ID" value="EKT79844.1"/>
    <property type="molecule type" value="Genomic_DNA"/>
</dbReference>
<sequence>MRQTPTSTRQQLPEEVATHVREMIISGQVRAGEFLRIEPLAAAFGVSATPVREGLLTLRSEGFVETVPRRGFLVLPFTPQDVRDLFWAQAQLAGELASRAAKLITGHQIDELTICLEEQQMAIARNGGDESASLGQSFHAKINIAANSPRLARLLDTVVTTLPNRLCAGDDGHVSTTQADHPLLLNALSRRASRKARALMEAHVLHGADNLISELELRGMWLAQKPK</sequence>
<feature type="domain" description="HTH gntR-type" evidence="4">
    <location>
        <begin position="10"/>
        <end position="77"/>
    </location>
</feature>
<evidence type="ECO:0000313" key="6">
    <source>
        <dbReference type="Proteomes" id="UP000005951"/>
    </source>
</evidence>
<dbReference type="Gene3D" id="1.20.120.530">
    <property type="entry name" value="GntR ligand-binding domain-like"/>
    <property type="match status" value="1"/>
</dbReference>
<accession>K8XEM1</accession>
<keyword evidence="2" id="KW-0238">DNA-binding</keyword>
<dbReference type="InterPro" id="IPR036390">
    <property type="entry name" value="WH_DNA-bd_sf"/>
</dbReference>
<reference evidence="5 6" key="1">
    <citation type="journal article" date="2013" name="Genome Announc.">
        <title>Draft Genome Sequence of Rhodococcus opacus Strain M213 Shows a Diverse Catabolic Potential.</title>
        <authorList>
            <person name="Pathak A."/>
            <person name="Green S.J."/>
            <person name="Ogram A."/>
            <person name="Chauhan A."/>
        </authorList>
    </citation>
    <scope>NUCLEOTIDE SEQUENCE [LARGE SCALE GENOMIC DNA]</scope>
    <source>
        <strain evidence="5 6">M213</strain>
    </source>
</reference>
<dbReference type="RefSeq" id="WP_005260807.1">
    <property type="nucleotide sequence ID" value="NZ_AJYC02000077.1"/>
</dbReference>
<dbReference type="InterPro" id="IPR036388">
    <property type="entry name" value="WH-like_DNA-bd_sf"/>
</dbReference>
<dbReference type="PANTHER" id="PTHR43537">
    <property type="entry name" value="TRANSCRIPTIONAL REGULATOR, GNTR FAMILY"/>
    <property type="match status" value="1"/>
</dbReference>
<dbReference type="CDD" id="cd07377">
    <property type="entry name" value="WHTH_GntR"/>
    <property type="match status" value="1"/>
</dbReference>
<gene>
    <name evidence="5" type="ORF">WSS_A25850</name>
</gene>
<organism evidence="5 6">
    <name type="scientific">Rhodococcus opacus M213</name>
    <dbReference type="NCBI Taxonomy" id="1129896"/>
    <lineage>
        <taxon>Bacteria</taxon>
        <taxon>Bacillati</taxon>
        <taxon>Actinomycetota</taxon>
        <taxon>Actinomycetes</taxon>
        <taxon>Mycobacteriales</taxon>
        <taxon>Nocardiaceae</taxon>
        <taxon>Rhodococcus</taxon>
    </lineage>
</organism>
<evidence type="ECO:0000256" key="2">
    <source>
        <dbReference type="ARBA" id="ARBA00023125"/>
    </source>
</evidence>
<dbReference type="PANTHER" id="PTHR43537:SF24">
    <property type="entry name" value="GLUCONATE OPERON TRANSCRIPTIONAL REPRESSOR"/>
    <property type="match status" value="1"/>
</dbReference>
<dbReference type="Pfam" id="PF07729">
    <property type="entry name" value="FCD"/>
    <property type="match status" value="1"/>
</dbReference>
<dbReference type="InterPro" id="IPR011711">
    <property type="entry name" value="GntR_C"/>
</dbReference>
<keyword evidence="1" id="KW-0805">Transcription regulation</keyword>
<dbReference type="SMART" id="SM00895">
    <property type="entry name" value="FCD"/>
    <property type="match status" value="1"/>
</dbReference>
<keyword evidence="3" id="KW-0804">Transcription</keyword>
<dbReference type="PROSITE" id="PS50949">
    <property type="entry name" value="HTH_GNTR"/>
    <property type="match status" value="1"/>
</dbReference>
<dbReference type="SMART" id="SM00345">
    <property type="entry name" value="HTH_GNTR"/>
    <property type="match status" value="1"/>
</dbReference>
<dbReference type="InterPro" id="IPR008920">
    <property type="entry name" value="TF_FadR/GntR_C"/>
</dbReference>
<dbReference type="SUPFAM" id="SSF48008">
    <property type="entry name" value="GntR ligand-binding domain-like"/>
    <property type="match status" value="1"/>
</dbReference>
<dbReference type="Proteomes" id="UP000005951">
    <property type="component" value="Unassembled WGS sequence"/>
</dbReference>
<evidence type="ECO:0000313" key="5">
    <source>
        <dbReference type="EMBL" id="EKT79844.1"/>
    </source>
</evidence>
<evidence type="ECO:0000256" key="1">
    <source>
        <dbReference type="ARBA" id="ARBA00023015"/>
    </source>
</evidence>
<dbReference type="GO" id="GO:0003700">
    <property type="term" value="F:DNA-binding transcription factor activity"/>
    <property type="evidence" value="ECO:0007669"/>
    <property type="project" value="InterPro"/>
</dbReference>
<evidence type="ECO:0000259" key="4">
    <source>
        <dbReference type="PROSITE" id="PS50949"/>
    </source>
</evidence>
<protein>
    <submittedName>
        <fullName evidence="5">GntR family transcriptional regulator</fullName>
    </submittedName>
</protein>
<proteinExistence type="predicted"/>
<dbReference type="Pfam" id="PF00392">
    <property type="entry name" value="GntR"/>
    <property type="match status" value="1"/>
</dbReference>
<evidence type="ECO:0000256" key="3">
    <source>
        <dbReference type="ARBA" id="ARBA00023163"/>
    </source>
</evidence>
<dbReference type="GO" id="GO:0003677">
    <property type="term" value="F:DNA binding"/>
    <property type="evidence" value="ECO:0007669"/>
    <property type="project" value="UniProtKB-KW"/>
</dbReference>
<name>K8XEM1_RHOOP</name>
<dbReference type="InterPro" id="IPR000524">
    <property type="entry name" value="Tscrpt_reg_HTH_GntR"/>
</dbReference>